<reference evidence="20 21" key="1">
    <citation type="submission" date="2019-08" db="EMBL/GenBank/DDBJ databases">
        <authorList>
            <person name="Luo N."/>
        </authorList>
    </citation>
    <scope>NUCLEOTIDE SEQUENCE [LARGE SCALE GENOMIC DNA]</scope>
    <source>
        <strain evidence="20 21">NCIMB 9442</strain>
    </source>
</reference>
<evidence type="ECO:0000256" key="13">
    <source>
        <dbReference type="ARBA" id="ARBA00022840"/>
    </source>
</evidence>
<protein>
    <recommendedName>
        <fullName evidence="6 17">ATP phosphoribosyltransferase</fullName>
        <shortName evidence="17">ATP-PRT</shortName>
        <shortName evidence="17">ATP-PRTase</shortName>
        <ecNumber evidence="5 17">2.4.2.17</ecNumber>
    </recommendedName>
</protein>
<comment type="cofactor">
    <cofactor evidence="17">
        <name>Mg(2+)</name>
        <dbReference type="ChEBI" id="CHEBI:18420"/>
    </cofactor>
</comment>
<evidence type="ECO:0000259" key="19">
    <source>
        <dbReference type="Pfam" id="PF08029"/>
    </source>
</evidence>
<comment type="similarity">
    <text evidence="4 17">Belongs to the ATP phosphoribosyltransferase family. Long subfamily.</text>
</comment>
<dbReference type="CDD" id="cd13593">
    <property type="entry name" value="PBP2_HisGL3"/>
    <property type="match status" value="1"/>
</dbReference>
<evidence type="ECO:0000256" key="12">
    <source>
        <dbReference type="ARBA" id="ARBA00022741"/>
    </source>
</evidence>
<keyword evidence="10 17" id="KW-0808">Transferase</keyword>
<keyword evidence="8 17" id="KW-0028">Amino-acid biosynthesis</keyword>
<dbReference type="InterPro" id="IPR015867">
    <property type="entry name" value="N-reg_PII/ATP_PRibTrfase_C"/>
</dbReference>
<dbReference type="InterPro" id="IPR020621">
    <property type="entry name" value="ATP-PRT_HisG_long"/>
</dbReference>
<keyword evidence="14 17" id="KW-0460">Magnesium</keyword>
<evidence type="ECO:0000256" key="16">
    <source>
        <dbReference type="ARBA" id="ARBA00024861"/>
    </source>
</evidence>
<dbReference type="RefSeq" id="WP_196609917.1">
    <property type="nucleotide sequence ID" value="NZ_VRYY01000395.1"/>
</dbReference>
<dbReference type="InterPro" id="IPR001348">
    <property type="entry name" value="ATP_PRibTrfase_HisG"/>
</dbReference>
<evidence type="ECO:0000256" key="17">
    <source>
        <dbReference type="HAMAP-Rule" id="MF_00079"/>
    </source>
</evidence>
<keyword evidence="21" id="KW-1185">Reference proteome</keyword>
<evidence type="ECO:0000256" key="9">
    <source>
        <dbReference type="ARBA" id="ARBA00022676"/>
    </source>
</evidence>
<evidence type="ECO:0000256" key="5">
    <source>
        <dbReference type="ARBA" id="ARBA00011946"/>
    </source>
</evidence>
<proteinExistence type="inferred from homology"/>
<keyword evidence="15 17" id="KW-0368">Histidine biosynthesis</keyword>
<comment type="subcellular location">
    <subcellularLocation>
        <location evidence="2 17">Cytoplasm</location>
    </subcellularLocation>
</comment>
<keyword evidence="7 17" id="KW-0963">Cytoplasm</keyword>
<dbReference type="Pfam" id="PF01634">
    <property type="entry name" value="HisG"/>
    <property type="match status" value="1"/>
</dbReference>
<evidence type="ECO:0000256" key="7">
    <source>
        <dbReference type="ARBA" id="ARBA00022490"/>
    </source>
</evidence>
<dbReference type="NCBIfam" id="TIGR00070">
    <property type="entry name" value="hisG"/>
    <property type="match status" value="1"/>
</dbReference>
<accession>A0ABS0J5X7</accession>
<evidence type="ECO:0000256" key="10">
    <source>
        <dbReference type="ARBA" id="ARBA00022679"/>
    </source>
</evidence>
<evidence type="ECO:0000256" key="14">
    <source>
        <dbReference type="ARBA" id="ARBA00022842"/>
    </source>
</evidence>
<evidence type="ECO:0000256" key="1">
    <source>
        <dbReference type="ARBA" id="ARBA00000915"/>
    </source>
</evidence>
<comment type="function">
    <text evidence="16 17">Catalyzes the condensation of ATP and 5-phosphoribose 1-diphosphate to form N'-(5'-phosphoribosyl)-ATP (PR-ATP). Has a crucial role in the pathway because the rate of histidine biosynthesis seems to be controlled primarily by regulation of HisG enzymatic activity.</text>
</comment>
<dbReference type="Gene3D" id="3.40.190.10">
    <property type="entry name" value="Periplasmic binding protein-like II"/>
    <property type="match status" value="2"/>
</dbReference>
<keyword evidence="9 17" id="KW-0328">Glycosyltransferase</keyword>
<organism evidence="20 21">
    <name type="scientific">Nitratidesulfovibrio oxamicus</name>
    <dbReference type="NCBI Taxonomy" id="32016"/>
    <lineage>
        <taxon>Bacteria</taxon>
        <taxon>Pseudomonadati</taxon>
        <taxon>Thermodesulfobacteriota</taxon>
        <taxon>Desulfovibrionia</taxon>
        <taxon>Desulfovibrionales</taxon>
        <taxon>Desulfovibrionaceae</taxon>
        <taxon>Nitratidesulfovibrio</taxon>
    </lineage>
</organism>
<dbReference type="Gene3D" id="3.30.70.120">
    <property type="match status" value="1"/>
</dbReference>
<comment type="caution">
    <text evidence="20">The sequence shown here is derived from an EMBL/GenBank/DDBJ whole genome shotgun (WGS) entry which is preliminary data.</text>
</comment>
<dbReference type="PANTHER" id="PTHR21403:SF10">
    <property type="entry name" value="ATP PHOSPHORIBOSYLTRANSFERASE"/>
    <property type="match status" value="1"/>
</dbReference>
<dbReference type="NCBIfam" id="TIGR03455">
    <property type="entry name" value="HisG_C-term"/>
    <property type="match status" value="1"/>
</dbReference>
<comment type="activity regulation">
    <text evidence="17">Feedback inhibited by histidine.</text>
</comment>
<dbReference type="HAMAP" id="MF_00079">
    <property type="entry name" value="HisG_Long"/>
    <property type="match status" value="1"/>
</dbReference>
<dbReference type="SUPFAM" id="SSF53850">
    <property type="entry name" value="Periplasmic binding protein-like II"/>
    <property type="match status" value="1"/>
</dbReference>
<dbReference type="InterPro" id="IPR011322">
    <property type="entry name" value="N-reg_PII-like_a/b"/>
</dbReference>
<evidence type="ECO:0000256" key="6">
    <source>
        <dbReference type="ARBA" id="ARBA00020998"/>
    </source>
</evidence>
<feature type="domain" description="Histidine biosynthesis HisG C-terminal" evidence="19">
    <location>
        <begin position="219"/>
        <end position="291"/>
    </location>
</feature>
<evidence type="ECO:0000313" key="20">
    <source>
        <dbReference type="EMBL" id="MBG3877860.1"/>
    </source>
</evidence>
<dbReference type="Proteomes" id="UP001194469">
    <property type="component" value="Unassembled WGS sequence"/>
</dbReference>
<evidence type="ECO:0000256" key="4">
    <source>
        <dbReference type="ARBA" id="ARBA00007955"/>
    </source>
</evidence>
<name>A0ABS0J5X7_9BACT</name>
<evidence type="ECO:0000256" key="11">
    <source>
        <dbReference type="ARBA" id="ARBA00022723"/>
    </source>
</evidence>
<comment type="catalytic activity">
    <reaction evidence="1 17">
        <text>1-(5-phospho-beta-D-ribosyl)-ATP + diphosphate = 5-phospho-alpha-D-ribose 1-diphosphate + ATP</text>
        <dbReference type="Rhea" id="RHEA:18473"/>
        <dbReference type="ChEBI" id="CHEBI:30616"/>
        <dbReference type="ChEBI" id="CHEBI:33019"/>
        <dbReference type="ChEBI" id="CHEBI:58017"/>
        <dbReference type="ChEBI" id="CHEBI:73183"/>
        <dbReference type="EC" id="2.4.2.17"/>
    </reaction>
</comment>
<dbReference type="GO" id="GO:0003879">
    <property type="term" value="F:ATP phosphoribosyltransferase activity"/>
    <property type="evidence" value="ECO:0007669"/>
    <property type="project" value="UniProtKB-EC"/>
</dbReference>
<dbReference type="Pfam" id="PF08029">
    <property type="entry name" value="HisG_C"/>
    <property type="match status" value="1"/>
</dbReference>
<dbReference type="PANTHER" id="PTHR21403">
    <property type="entry name" value="ATP PHOSPHORIBOSYLTRANSFERASE ATP-PRTASE"/>
    <property type="match status" value="1"/>
</dbReference>
<feature type="domain" description="ATP phosphoribosyltransferase catalytic" evidence="18">
    <location>
        <begin position="53"/>
        <end position="213"/>
    </location>
</feature>
<evidence type="ECO:0000256" key="3">
    <source>
        <dbReference type="ARBA" id="ARBA00004667"/>
    </source>
</evidence>
<gene>
    <name evidence="17" type="primary">hisG</name>
    <name evidence="20" type="ORF">FVW20_12770</name>
</gene>
<dbReference type="InterPro" id="IPR013820">
    <property type="entry name" value="ATP_PRibTrfase_cat"/>
</dbReference>
<comment type="pathway">
    <text evidence="3 17">Amino-acid biosynthesis; L-histidine biosynthesis; L-histidine from 5-phospho-alpha-D-ribose 1-diphosphate: step 1/9.</text>
</comment>
<keyword evidence="11 17" id="KW-0479">Metal-binding</keyword>
<dbReference type="InterPro" id="IPR013115">
    <property type="entry name" value="HisG_C"/>
</dbReference>
<keyword evidence="13 17" id="KW-0067">ATP-binding</keyword>
<evidence type="ECO:0000256" key="8">
    <source>
        <dbReference type="ARBA" id="ARBA00022605"/>
    </source>
</evidence>
<dbReference type="SUPFAM" id="SSF54913">
    <property type="entry name" value="GlnB-like"/>
    <property type="match status" value="1"/>
</dbReference>
<dbReference type="PROSITE" id="PS01316">
    <property type="entry name" value="ATP_P_PHORIBOSYLTR"/>
    <property type="match status" value="1"/>
</dbReference>
<evidence type="ECO:0000256" key="15">
    <source>
        <dbReference type="ARBA" id="ARBA00023102"/>
    </source>
</evidence>
<keyword evidence="12 17" id="KW-0547">Nucleotide-binding</keyword>
<sequence length="293" mass="32042">MSGNNMLKIGIPKGSLEEATVNLFARSGWKIRKHHRNYFPEINDPELTARLCRVQEIPRYLEDGVLDVGLTGKDWLLETGADVVTVSDLVYSKVSNRPARWVLAVAGDSPYVRPEDLAGCTIATELLGVTRRYFEDAGIPVKVQYSWGATEAKVVEGLADAIVEVTETGTTIKAHGLRIIAEVLLTNTVLIAGKAAWADPWKRAKIEQIDLLLQGALRADSLVGLKMNVPAHNLDAVLDQLPSLNSPTVAGLRDSAWFAVEIVVENDLVRDLIPRLRSAGAEGIIEYSLNKVI</sequence>
<dbReference type="EMBL" id="VRYY01000395">
    <property type="protein sequence ID" value="MBG3877860.1"/>
    <property type="molecule type" value="Genomic_DNA"/>
</dbReference>
<dbReference type="EC" id="2.4.2.17" evidence="5 17"/>
<evidence type="ECO:0000259" key="18">
    <source>
        <dbReference type="Pfam" id="PF01634"/>
    </source>
</evidence>
<dbReference type="InterPro" id="IPR018198">
    <property type="entry name" value="ATP_PRibTrfase_CS"/>
</dbReference>
<evidence type="ECO:0000313" key="21">
    <source>
        <dbReference type="Proteomes" id="UP001194469"/>
    </source>
</evidence>
<evidence type="ECO:0000256" key="2">
    <source>
        <dbReference type="ARBA" id="ARBA00004496"/>
    </source>
</evidence>